<organism evidence="4">
    <name type="scientific">Chaetomium thermophilum (strain DSM 1495 / CBS 144.50 / IMI 039719)</name>
    <name type="common">Thermochaetoides thermophila</name>
    <dbReference type="NCBI Taxonomy" id="759272"/>
    <lineage>
        <taxon>Eukaryota</taxon>
        <taxon>Fungi</taxon>
        <taxon>Dikarya</taxon>
        <taxon>Ascomycota</taxon>
        <taxon>Pezizomycotina</taxon>
        <taxon>Sordariomycetes</taxon>
        <taxon>Sordariomycetidae</taxon>
        <taxon>Sordariales</taxon>
        <taxon>Chaetomiaceae</taxon>
        <taxon>Thermochaetoides</taxon>
    </lineage>
</organism>
<feature type="transmembrane region" description="Helical" evidence="2">
    <location>
        <begin position="85"/>
        <end position="104"/>
    </location>
</feature>
<accession>G0S650</accession>
<feature type="region of interest" description="Disordered" evidence="1">
    <location>
        <begin position="1"/>
        <end position="63"/>
    </location>
</feature>
<dbReference type="EMBL" id="GL988041">
    <property type="protein sequence ID" value="EGS21558.1"/>
    <property type="molecule type" value="Genomic_DNA"/>
</dbReference>
<feature type="transmembrane region" description="Helical" evidence="2">
    <location>
        <begin position="110"/>
        <end position="131"/>
    </location>
</feature>
<keyword evidence="2" id="KW-0812">Transmembrane</keyword>
<evidence type="ECO:0000313" key="3">
    <source>
        <dbReference type="EMBL" id="EGS21558.1"/>
    </source>
</evidence>
<keyword evidence="2" id="KW-0472">Membrane</keyword>
<sequence length="642" mass="70521">MARQPFMYEPVRKDDDRFPQKPFDPKAVTRASWEPNKPKPKPSAPYVAINRHPDSHVVPSGSRAKYKPMSYRTTNWIKRMRAVQLCLRVLEAIAAVGLFVVMAISGLIALVIGVTLGVVVVHCLYSVFHHAQRAGSRAPGSSAAYQVFSAVSDLCVLPLYAYGALAVHHKRQEWQGTTKDKPHLMNYMIPSVQYGLIAAGGLHVVSLAISLYLALMFRRIARMPPDMNPLEPTFTSPPNLHTRNKPSIATVSTEFSYEKHRDSLLFDSDSRPPSVPFMHTRQGSNISITADNVRSSFPSSKHASLPPTLLSSNHPGNPFVDLDLGDPEPKPLGPKSMSASAVDADTAQKPTSAQHQPRTAKFTETWYASDSLIGRTQKRLNAVTAVAATPAKNNAKYYTSMQQHPDLPDSPNSSPDNDSDDDDDDYTTARSASTKHCNAVASHQHIDSDYEDESKVAPAASDAQPNPLRSHPVDYDYAPDPNHYLPVDASSLRSAAKRPRTPGPFARLRASMGLTEIHPNDRRVSGSQDITDQTDIADDKQKIKPFQPRNRQSSIQPDSDFCARGKKSYTKPYGELRPETPPTMVDSLYARHNNGNRQVSTGIDYGDLGAASLGRRVLSGRAAEEGYAGLRRDGPILSICSQ</sequence>
<gene>
    <name evidence="3" type="ORF">CTHT_0034190</name>
</gene>
<dbReference type="eggNOG" id="ENOG502S9P8">
    <property type="taxonomic scope" value="Eukaryota"/>
</dbReference>
<dbReference type="Proteomes" id="UP000008066">
    <property type="component" value="Unassembled WGS sequence"/>
</dbReference>
<dbReference type="KEGG" id="cthr:CTHT_0034190"/>
<dbReference type="RefSeq" id="XP_006693854.1">
    <property type="nucleotide sequence ID" value="XM_006693791.1"/>
</dbReference>
<proteinExistence type="predicted"/>
<evidence type="ECO:0000256" key="2">
    <source>
        <dbReference type="SAM" id="Phobius"/>
    </source>
</evidence>
<protein>
    <submittedName>
        <fullName evidence="3">Uncharacterized protein</fullName>
    </submittedName>
</protein>
<feature type="region of interest" description="Disordered" evidence="1">
    <location>
        <begin position="295"/>
        <end position="362"/>
    </location>
</feature>
<reference evidence="3 4" key="1">
    <citation type="journal article" date="2011" name="Cell">
        <title>Insight into structure and assembly of the nuclear pore complex by utilizing the genome of a eukaryotic thermophile.</title>
        <authorList>
            <person name="Amlacher S."/>
            <person name="Sarges P."/>
            <person name="Flemming D."/>
            <person name="van Noort V."/>
            <person name="Kunze R."/>
            <person name="Devos D.P."/>
            <person name="Arumugam M."/>
            <person name="Bork P."/>
            <person name="Hurt E."/>
        </authorList>
    </citation>
    <scope>NUCLEOTIDE SEQUENCE [LARGE SCALE GENOMIC DNA]</scope>
    <source>
        <strain evidence="4">DSM 1495 / CBS 144.50 / IMI 039719</strain>
    </source>
</reference>
<dbReference type="AlphaFoldDB" id="G0S650"/>
<dbReference type="HOGENOM" id="CLU_018980_1_0_1"/>
<feature type="compositionally biased region" description="Basic and acidic residues" evidence="1">
    <location>
        <begin position="10"/>
        <end position="19"/>
    </location>
</feature>
<keyword evidence="2" id="KW-1133">Transmembrane helix</keyword>
<evidence type="ECO:0000256" key="1">
    <source>
        <dbReference type="SAM" id="MobiDB-lite"/>
    </source>
</evidence>
<evidence type="ECO:0000313" key="4">
    <source>
        <dbReference type="Proteomes" id="UP000008066"/>
    </source>
</evidence>
<keyword evidence="4" id="KW-1185">Reference proteome</keyword>
<dbReference type="OrthoDB" id="5404940at2759"/>
<feature type="compositionally biased region" description="Polar residues" evidence="1">
    <location>
        <begin position="348"/>
        <end position="357"/>
    </location>
</feature>
<dbReference type="GeneID" id="18257457"/>
<feature type="region of interest" description="Disordered" evidence="1">
    <location>
        <begin position="401"/>
        <end position="476"/>
    </location>
</feature>
<name>G0S650_CHATD</name>
<dbReference type="OMA" id="WLGFMFR"/>
<feature type="region of interest" description="Disordered" evidence="1">
    <location>
        <begin position="519"/>
        <end position="582"/>
    </location>
</feature>
<dbReference type="STRING" id="759272.G0S650"/>
<feature type="transmembrane region" description="Helical" evidence="2">
    <location>
        <begin position="194"/>
        <end position="217"/>
    </location>
</feature>
<feature type="compositionally biased region" description="Acidic residues" evidence="1">
    <location>
        <begin position="417"/>
        <end position="426"/>
    </location>
</feature>